<dbReference type="Pfam" id="PF10099">
    <property type="entry name" value="RskA_C"/>
    <property type="match status" value="1"/>
</dbReference>
<evidence type="ECO:0000259" key="2">
    <source>
        <dbReference type="Pfam" id="PF10099"/>
    </source>
</evidence>
<dbReference type="EMBL" id="JBHSDT010000001">
    <property type="protein sequence ID" value="MFC4401535.1"/>
    <property type="molecule type" value="Genomic_DNA"/>
</dbReference>
<feature type="domain" description="Anti-sigma K factor RskA C-terminal" evidence="2">
    <location>
        <begin position="129"/>
        <end position="226"/>
    </location>
</feature>
<organism evidence="4 5">
    <name type="scientific">Gracilibacillus xinjiangensis</name>
    <dbReference type="NCBI Taxonomy" id="1193282"/>
    <lineage>
        <taxon>Bacteria</taxon>
        <taxon>Bacillati</taxon>
        <taxon>Bacillota</taxon>
        <taxon>Bacilli</taxon>
        <taxon>Bacillales</taxon>
        <taxon>Bacillaceae</taxon>
        <taxon>Gracilibacillus</taxon>
    </lineage>
</organism>
<keyword evidence="1" id="KW-1133">Transmembrane helix</keyword>
<comment type="caution">
    <text evidence="4">The sequence shown here is derived from an EMBL/GenBank/DDBJ whole genome shotgun (WGS) entry which is preliminary data.</text>
</comment>
<keyword evidence="1" id="KW-0472">Membrane</keyword>
<feature type="domain" description="Putative zinc-finger" evidence="3">
    <location>
        <begin position="7"/>
        <end position="37"/>
    </location>
</feature>
<proteinExistence type="predicted"/>
<evidence type="ECO:0000313" key="4">
    <source>
        <dbReference type="EMBL" id="MFC4401535.1"/>
    </source>
</evidence>
<dbReference type="InterPro" id="IPR027383">
    <property type="entry name" value="Znf_put"/>
</dbReference>
<evidence type="ECO:0000259" key="3">
    <source>
        <dbReference type="Pfam" id="PF13490"/>
    </source>
</evidence>
<dbReference type="Proteomes" id="UP001595882">
    <property type="component" value="Unassembled WGS sequence"/>
</dbReference>
<dbReference type="RefSeq" id="WP_390248215.1">
    <property type="nucleotide sequence ID" value="NZ_JBHSDT010000001.1"/>
</dbReference>
<evidence type="ECO:0000256" key="1">
    <source>
        <dbReference type="SAM" id="Phobius"/>
    </source>
</evidence>
<reference evidence="5" key="1">
    <citation type="journal article" date="2019" name="Int. J. Syst. Evol. Microbiol.">
        <title>The Global Catalogue of Microorganisms (GCM) 10K type strain sequencing project: providing services to taxonomists for standard genome sequencing and annotation.</title>
        <authorList>
            <consortium name="The Broad Institute Genomics Platform"/>
            <consortium name="The Broad Institute Genome Sequencing Center for Infectious Disease"/>
            <person name="Wu L."/>
            <person name="Ma J."/>
        </authorList>
    </citation>
    <scope>NUCLEOTIDE SEQUENCE [LARGE SCALE GENOMIC DNA]</scope>
    <source>
        <strain evidence="5">CCUG 37865</strain>
    </source>
</reference>
<protein>
    <submittedName>
        <fullName evidence="4">Anti-sigma factor domain-containing protein</fullName>
    </submittedName>
</protein>
<dbReference type="Pfam" id="PF13490">
    <property type="entry name" value="zf-HC2"/>
    <property type="match status" value="1"/>
</dbReference>
<keyword evidence="5" id="KW-1185">Reference proteome</keyword>
<accession>A0ABV8WP19</accession>
<sequence>MNNEHIFEDNIIDYLNGNLDEKGKQTVETHIEECEQCNRLYNFWQDTLPADSNMTPSPLLKKRIDKQLKRERIRKHPIPKPTAIAGLVIIVVIFLSLPNILRQSTTTEPDYEIFQNNEISDRELFVNSPEVEKQDIVPIADDDLAGKVWVNNETQEVLLEVYGLAGLDKRDYQLWIVDRHNRAKGELLMVENGSTRVLYRLDDLSHYKFLKASVEPLGGSQQPTGPETFFVNFE</sequence>
<keyword evidence="1" id="KW-0812">Transmembrane</keyword>
<feature type="transmembrane region" description="Helical" evidence="1">
    <location>
        <begin position="82"/>
        <end position="101"/>
    </location>
</feature>
<gene>
    <name evidence="4" type="ORF">ACFOY7_00290</name>
</gene>
<evidence type="ECO:0000313" key="5">
    <source>
        <dbReference type="Proteomes" id="UP001595882"/>
    </source>
</evidence>
<name>A0ABV8WP19_9BACI</name>
<dbReference type="InterPro" id="IPR018764">
    <property type="entry name" value="RskA_C"/>
</dbReference>